<evidence type="ECO:0000256" key="1">
    <source>
        <dbReference type="ARBA" id="ARBA00022617"/>
    </source>
</evidence>
<evidence type="ECO:0000256" key="3">
    <source>
        <dbReference type="ARBA" id="ARBA00023004"/>
    </source>
</evidence>
<evidence type="ECO:0000256" key="2">
    <source>
        <dbReference type="ARBA" id="ARBA00022723"/>
    </source>
</evidence>
<keyword evidence="2 4" id="KW-0479">Metal-binding</keyword>
<comment type="caution">
    <text evidence="6">The sequence shown here is derived from an EMBL/GenBank/DDBJ whole genome shotgun (WGS) entry which is preliminary data.</text>
</comment>
<dbReference type="InterPro" id="IPR036909">
    <property type="entry name" value="Cyt_c-like_dom_sf"/>
</dbReference>
<organism evidence="6">
    <name type="scientific">Hellea balneolensis</name>
    <dbReference type="NCBI Taxonomy" id="287478"/>
    <lineage>
        <taxon>Bacteria</taxon>
        <taxon>Pseudomonadati</taxon>
        <taxon>Pseudomonadota</taxon>
        <taxon>Alphaproteobacteria</taxon>
        <taxon>Maricaulales</taxon>
        <taxon>Robiginitomaculaceae</taxon>
        <taxon>Hellea</taxon>
    </lineage>
</organism>
<dbReference type="EMBL" id="DRMN01000145">
    <property type="protein sequence ID" value="HFB54701.1"/>
    <property type="molecule type" value="Genomic_DNA"/>
</dbReference>
<evidence type="ECO:0000259" key="5">
    <source>
        <dbReference type="PROSITE" id="PS51007"/>
    </source>
</evidence>
<feature type="non-terminal residue" evidence="6">
    <location>
        <position position="1"/>
    </location>
</feature>
<keyword evidence="1 4" id="KW-0349">Heme</keyword>
<accession>A0A7C3C8M0</accession>
<dbReference type="GO" id="GO:0009055">
    <property type="term" value="F:electron transfer activity"/>
    <property type="evidence" value="ECO:0007669"/>
    <property type="project" value="InterPro"/>
</dbReference>
<dbReference type="PROSITE" id="PS51007">
    <property type="entry name" value="CYTC"/>
    <property type="match status" value="1"/>
</dbReference>
<name>A0A7C3C8M0_9PROT</name>
<dbReference type="SUPFAM" id="SSF46626">
    <property type="entry name" value="Cytochrome c"/>
    <property type="match status" value="1"/>
</dbReference>
<feature type="domain" description="Cytochrome c" evidence="5">
    <location>
        <begin position="37"/>
        <end position="130"/>
    </location>
</feature>
<protein>
    <submittedName>
        <fullName evidence="6">C-type cytochrome</fullName>
    </submittedName>
</protein>
<dbReference type="AlphaFoldDB" id="A0A7C3C8M0"/>
<reference evidence="6" key="1">
    <citation type="journal article" date="2020" name="mSystems">
        <title>Genome- and Community-Level Interaction Insights into Carbon Utilization and Element Cycling Functions of Hydrothermarchaeota in Hydrothermal Sediment.</title>
        <authorList>
            <person name="Zhou Z."/>
            <person name="Liu Y."/>
            <person name="Xu W."/>
            <person name="Pan J."/>
            <person name="Luo Z.H."/>
            <person name="Li M."/>
        </authorList>
    </citation>
    <scope>NUCLEOTIDE SEQUENCE [LARGE SCALE GENOMIC DNA]</scope>
    <source>
        <strain evidence="6">HyVt-489</strain>
    </source>
</reference>
<proteinExistence type="predicted"/>
<evidence type="ECO:0000313" key="6">
    <source>
        <dbReference type="EMBL" id="HFB54701.1"/>
    </source>
</evidence>
<dbReference type="Proteomes" id="UP000886042">
    <property type="component" value="Unassembled WGS sequence"/>
</dbReference>
<dbReference type="GO" id="GO:0046872">
    <property type="term" value="F:metal ion binding"/>
    <property type="evidence" value="ECO:0007669"/>
    <property type="project" value="UniProtKB-KW"/>
</dbReference>
<keyword evidence="3 4" id="KW-0408">Iron</keyword>
<dbReference type="InterPro" id="IPR009056">
    <property type="entry name" value="Cyt_c-like_dom"/>
</dbReference>
<evidence type="ECO:0000256" key="4">
    <source>
        <dbReference type="PROSITE-ProRule" id="PRU00433"/>
    </source>
</evidence>
<sequence length="167" mass="17579">PAKPAPITAPVSTPQTPVQAPAQTVAPAKPAAVPTVSPALNGQRFYRKCIACHQKDGAGIPGSFPSLNQAIDVLAASDAGRTYLVSVVNNGLRGDLKTKRGNFKGIMVRQAGGKSAEDVADLLNYILDDFYDNSSVKKFTGQEVQTIMETQGRMSGDKVLALRPVDG</sequence>
<dbReference type="Gene3D" id="1.10.760.10">
    <property type="entry name" value="Cytochrome c-like domain"/>
    <property type="match status" value="1"/>
</dbReference>
<gene>
    <name evidence="6" type="ORF">ENJ46_02160</name>
</gene>
<dbReference type="Pfam" id="PF00034">
    <property type="entry name" value="Cytochrom_C"/>
    <property type="match status" value="1"/>
</dbReference>
<dbReference type="GO" id="GO:0020037">
    <property type="term" value="F:heme binding"/>
    <property type="evidence" value="ECO:0007669"/>
    <property type="project" value="InterPro"/>
</dbReference>